<name>A0A660CEG4_9PSEU</name>
<evidence type="ECO:0000313" key="1">
    <source>
        <dbReference type="EMBL" id="TWH19341.1"/>
    </source>
</evidence>
<evidence type="ECO:0000313" key="2">
    <source>
        <dbReference type="Proteomes" id="UP000317303"/>
    </source>
</evidence>
<keyword evidence="2" id="KW-1185">Reference proteome</keyword>
<dbReference type="OrthoDB" id="3423180at2"/>
<proteinExistence type="predicted"/>
<comment type="caution">
    <text evidence="1">The sequence shown here is derived from an EMBL/GenBank/DDBJ whole genome shotgun (WGS) entry which is preliminary data.</text>
</comment>
<dbReference type="InterPro" id="IPR022292">
    <property type="entry name" value="CHP03843"/>
</dbReference>
<protein>
    <submittedName>
        <fullName evidence="1">Putative repeat protein (TIGR03843 family)</fullName>
    </submittedName>
</protein>
<dbReference type="EMBL" id="VLJV01000001">
    <property type="protein sequence ID" value="TWH19341.1"/>
    <property type="molecule type" value="Genomic_DNA"/>
</dbReference>
<dbReference type="Proteomes" id="UP000317303">
    <property type="component" value="Unassembled WGS sequence"/>
</dbReference>
<organism evidence="1 2">
    <name type="scientific">Prauserella rugosa</name>
    <dbReference type="NCBI Taxonomy" id="43354"/>
    <lineage>
        <taxon>Bacteria</taxon>
        <taxon>Bacillati</taxon>
        <taxon>Actinomycetota</taxon>
        <taxon>Actinomycetes</taxon>
        <taxon>Pseudonocardiales</taxon>
        <taxon>Pseudonocardiaceae</taxon>
        <taxon>Prauserella</taxon>
    </lineage>
</organism>
<accession>A0A660CEG4</accession>
<dbReference type="RefSeq" id="WP_051757428.1">
    <property type="nucleotide sequence ID" value="NZ_JOIJ01000002.1"/>
</dbReference>
<sequence length="275" mass="29664">MSEAPNDRDRPVDPADPAVAELITRGRIEVEGRLVDASNVTLFGSVELDGLQAEVVYKPVAGERPLWDFPDGTLAGREVATALIAQAAEIGHVPPTVLREGPFGDGMVQLWIDTDDTDELVDVVAPEDLPDGWRVVLRAADEDGDPLVVAHADRPGLRDLAILDVVVNNTDRKGGHILPGADGRIYGIDHGICLHSDPKLRTVLWGWTGEPLPDEALDKLRKLRWTLDRELGETLSAHLTAAEIAALAARTDALIATGVHPAPSGEWQAVPWPLF</sequence>
<reference evidence="1 2" key="1">
    <citation type="submission" date="2019-07" db="EMBL/GenBank/DDBJ databases">
        <title>R&amp;d 2014.</title>
        <authorList>
            <person name="Klenk H.-P."/>
        </authorList>
    </citation>
    <scope>NUCLEOTIDE SEQUENCE [LARGE SCALE GENOMIC DNA]</scope>
    <source>
        <strain evidence="1 2">DSM 43194</strain>
    </source>
</reference>
<gene>
    <name evidence="1" type="ORF">JD82_01164</name>
</gene>
<dbReference type="NCBIfam" id="TIGR03843">
    <property type="entry name" value="SCO1664 family protein"/>
    <property type="match status" value="1"/>
</dbReference>
<dbReference type="AlphaFoldDB" id="A0A660CEG4"/>